<reference evidence="1 2" key="1">
    <citation type="journal article" date="2019" name="G3 (Bethesda)">
        <title>Sequencing of a Wild Apple (Malus baccata) Genome Unravels the Differences Between Cultivated and Wild Apple Species Regarding Disease Resistance and Cold Tolerance.</title>
        <authorList>
            <person name="Chen X."/>
        </authorList>
    </citation>
    <scope>NUCLEOTIDE SEQUENCE [LARGE SCALE GENOMIC DNA]</scope>
    <source>
        <strain evidence="2">cv. Shandingzi</strain>
        <tissue evidence="1">Leaves</tissue>
    </source>
</reference>
<evidence type="ECO:0000313" key="1">
    <source>
        <dbReference type="EMBL" id="TQE01142.1"/>
    </source>
</evidence>
<sequence length="70" mass="7450">MAISFGKTWKSSHIDGDGYLIMFDARRIALRLPKAAKTNPGTRGMEMGVGRSTNLGRGVAVWACRGVGGP</sequence>
<comment type="caution">
    <text evidence="1">The sequence shown here is derived from an EMBL/GenBank/DDBJ whole genome shotgun (WGS) entry which is preliminary data.</text>
</comment>
<organism evidence="1 2">
    <name type="scientific">Malus baccata</name>
    <name type="common">Siberian crab apple</name>
    <name type="synonym">Pyrus baccata</name>
    <dbReference type="NCBI Taxonomy" id="106549"/>
    <lineage>
        <taxon>Eukaryota</taxon>
        <taxon>Viridiplantae</taxon>
        <taxon>Streptophyta</taxon>
        <taxon>Embryophyta</taxon>
        <taxon>Tracheophyta</taxon>
        <taxon>Spermatophyta</taxon>
        <taxon>Magnoliopsida</taxon>
        <taxon>eudicotyledons</taxon>
        <taxon>Gunneridae</taxon>
        <taxon>Pentapetalae</taxon>
        <taxon>rosids</taxon>
        <taxon>fabids</taxon>
        <taxon>Rosales</taxon>
        <taxon>Rosaceae</taxon>
        <taxon>Amygdaloideae</taxon>
        <taxon>Maleae</taxon>
        <taxon>Malus</taxon>
    </lineage>
</organism>
<name>A0A540MQU1_MALBA</name>
<proteinExistence type="predicted"/>
<keyword evidence="2" id="KW-1185">Reference proteome</keyword>
<gene>
    <name evidence="1" type="ORF">C1H46_013232</name>
</gene>
<accession>A0A540MQU1</accession>
<dbReference type="AlphaFoldDB" id="A0A540MQU1"/>
<protein>
    <submittedName>
        <fullName evidence="1">Uncharacterized protein</fullName>
    </submittedName>
</protein>
<evidence type="ECO:0000313" key="2">
    <source>
        <dbReference type="Proteomes" id="UP000315295"/>
    </source>
</evidence>
<dbReference type="EMBL" id="VIEB01000201">
    <property type="protein sequence ID" value="TQE01142.1"/>
    <property type="molecule type" value="Genomic_DNA"/>
</dbReference>
<dbReference type="Proteomes" id="UP000315295">
    <property type="component" value="Unassembled WGS sequence"/>
</dbReference>